<evidence type="ECO:0000313" key="1">
    <source>
        <dbReference type="EMBL" id="MBX42449.1"/>
    </source>
</evidence>
<sequence length="42" mass="4790">MVNGGLRVQRITTQPLDPKVFITLYTVSLLLPKHGFMLSYLQ</sequence>
<dbReference type="AlphaFoldDB" id="A0A2P2NJ21"/>
<organism evidence="1">
    <name type="scientific">Rhizophora mucronata</name>
    <name type="common">Asiatic mangrove</name>
    <dbReference type="NCBI Taxonomy" id="61149"/>
    <lineage>
        <taxon>Eukaryota</taxon>
        <taxon>Viridiplantae</taxon>
        <taxon>Streptophyta</taxon>
        <taxon>Embryophyta</taxon>
        <taxon>Tracheophyta</taxon>
        <taxon>Spermatophyta</taxon>
        <taxon>Magnoliopsida</taxon>
        <taxon>eudicotyledons</taxon>
        <taxon>Gunneridae</taxon>
        <taxon>Pentapetalae</taxon>
        <taxon>rosids</taxon>
        <taxon>fabids</taxon>
        <taxon>Malpighiales</taxon>
        <taxon>Rhizophoraceae</taxon>
        <taxon>Rhizophora</taxon>
    </lineage>
</organism>
<protein>
    <submittedName>
        <fullName evidence="1">Uncharacterized protein</fullName>
    </submittedName>
</protein>
<dbReference type="EMBL" id="GGEC01061965">
    <property type="protein sequence ID" value="MBX42449.1"/>
    <property type="molecule type" value="Transcribed_RNA"/>
</dbReference>
<accession>A0A2P2NJ21</accession>
<proteinExistence type="predicted"/>
<reference evidence="1" key="1">
    <citation type="submission" date="2018-02" db="EMBL/GenBank/DDBJ databases">
        <title>Rhizophora mucronata_Transcriptome.</title>
        <authorList>
            <person name="Meera S.P."/>
            <person name="Sreeshan A."/>
            <person name="Augustine A."/>
        </authorList>
    </citation>
    <scope>NUCLEOTIDE SEQUENCE</scope>
    <source>
        <tissue evidence="1">Leaf</tissue>
    </source>
</reference>
<name>A0A2P2NJ21_RHIMU</name>